<accession>A0ABR0UN68</accession>
<dbReference type="PANTHER" id="PTHR20961:SF5">
    <property type="entry name" value="GLYCOSYLTRANSFERASE-RELATED"/>
    <property type="match status" value="1"/>
</dbReference>
<evidence type="ECO:0000313" key="2">
    <source>
        <dbReference type="EMBL" id="KAK6123721.1"/>
    </source>
</evidence>
<proteinExistence type="predicted"/>
<evidence type="ECO:0000256" key="1">
    <source>
        <dbReference type="SAM" id="Phobius"/>
    </source>
</evidence>
<comment type="caution">
    <text evidence="2">The sequence shown here is derived from an EMBL/GenBank/DDBJ whole genome shotgun (WGS) entry which is preliminary data.</text>
</comment>
<dbReference type="PANTHER" id="PTHR20961">
    <property type="entry name" value="GLYCOSYLTRANSFERASE"/>
    <property type="match status" value="1"/>
</dbReference>
<keyword evidence="1" id="KW-0812">Transmembrane</keyword>
<dbReference type="InterPro" id="IPR007657">
    <property type="entry name" value="Glycosyltransferase_61"/>
</dbReference>
<sequence length="299" mass="35034">MAYDSIFSKSFGQSELKKLGFGALIICFIMASSFHTVLKQHVRGYCGNQFHDFTDVLIPLYLTSRRFHGEVLFLVADKRFFWISKYKPILDKLSNYDIVDINKENNVLCFKRMIVGLRAHKEFAIDPLEPPHYSMEDFRQFLRSTFSLERESVTNHVCRTRRPRMLIISRRKNRFIKNEIEVSNMARSLGFDVGGGRNRVEYIIVIQIIPFGAELWAKPYFQLPAKGMKLRYLEYKVSLNESSLLGKYPLDSQVYRDPGAIYNKGFIVYHSVYLNNQDVTLNFSRFREILLKAFQLVQC</sequence>
<dbReference type="Proteomes" id="UP001318860">
    <property type="component" value="Unassembled WGS sequence"/>
</dbReference>
<evidence type="ECO:0000313" key="3">
    <source>
        <dbReference type="Proteomes" id="UP001318860"/>
    </source>
</evidence>
<organism evidence="2 3">
    <name type="scientific">Rehmannia glutinosa</name>
    <name type="common">Chinese foxglove</name>
    <dbReference type="NCBI Taxonomy" id="99300"/>
    <lineage>
        <taxon>Eukaryota</taxon>
        <taxon>Viridiplantae</taxon>
        <taxon>Streptophyta</taxon>
        <taxon>Embryophyta</taxon>
        <taxon>Tracheophyta</taxon>
        <taxon>Spermatophyta</taxon>
        <taxon>Magnoliopsida</taxon>
        <taxon>eudicotyledons</taxon>
        <taxon>Gunneridae</taxon>
        <taxon>Pentapetalae</taxon>
        <taxon>asterids</taxon>
        <taxon>lamiids</taxon>
        <taxon>Lamiales</taxon>
        <taxon>Orobanchaceae</taxon>
        <taxon>Rehmannieae</taxon>
        <taxon>Rehmannia</taxon>
    </lineage>
</organism>
<gene>
    <name evidence="2" type="ORF">DH2020_042535</name>
</gene>
<feature type="transmembrane region" description="Helical" evidence="1">
    <location>
        <begin position="21"/>
        <end position="38"/>
    </location>
</feature>
<reference evidence="2 3" key="1">
    <citation type="journal article" date="2021" name="Comput. Struct. Biotechnol. J.">
        <title>De novo genome assembly of the potent medicinal plant Rehmannia glutinosa using nanopore technology.</title>
        <authorList>
            <person name="Ma L."/>
            <person name="Dong C."/>
            <person name="Song C."/>
            <person name="Wang X."/>
            <person name="Zheng X."/>
            <person name="Niu Y."/>
            <person name="Chen S."/>
            <person name="Feng W."/>
        </authorList>
    </citation>
    <scope>NUCLEOTIDE SEQUENCE [LARGE SCALE GENOMIC DNA]</scope>
    <source>
        <strain evidence="2">DH-2019</strain>
    </source>
</reference>
<keyword evidence="1" id="KW-1133">Transmembrane helix</keyword>
<protein>
    <submittedName>
        <fullName evidence="2">Uncharacterized protein</fullName>
    </submittedName>
</protein>
<name>A0ABR0UN68_REHGL</name>
<keyword evidence="3" id="KW-1185">Reference proteome</keyword>
<keyword evidence="1" id="KW-0472">Membrane</keyword>
<dbReference type="EMBL" id="JABTTQ020002479">
    <property type="protein sequence ID" value="KAK6123721.1"/>
    <property type="molecule type" value="Genomic_DNA"/>
</dbReference>